<dbReference type="InParanoid" id="C4JU40"/>
<keyword evidence="2" id="KW-1185">Reference proteome</keyword>
<evidence type="ECO:0000313" key="2">
    <source>
        <dbReference type="Proteomes" id="UP000002058"/>
    </source>
</evidence>
<accession>C4JU40</accession>
<evidence type="ECO:0000313" key="1">
    <source>
        <dbReference type="EMBL" id="EEP81137.1"/>
    </source>
</evidence>
<dbReference type="KEGG" id="ure:UREG_05979"/>
<dbReference type="EMBL" id="CH476617">
    <property type="protein sequence ID" value="EEP81137.1"/>
    <property type="molecule type" value="Genomic_DNA"/>
</dbReference>
<proteinExistence type="predicted"/>
<dbReference type="VEuPathDB" id="FungiDB:UREG_05979"/>
<name>C4JU40_UNCRE</name>
<dbReference type="RefSeq" id="XP_002585290.1">
    <property type="nucleotide sequence ID" value="XM_002585244.1"/>
</dbReference>
<reference evidence="2" key="1">
    <citation type="journal article" date="2009" name="Genome Res.">
        <title>Comparative genomic analyses of the human fungal pathogens Coccidioides and their relatives.</title>
        <authorList>
            <person name="Sharpton T.J."/>
            <person name="Stajich J.E."/>
            <person name="Rounsley S.D."/>
            <person name="Gardner M.J."/>
            <person name="Wortman J.R."/>
            <person name="Jordar V.S."/>
            <person name="Maiti R."/>
            <person name="Kodira C.D."/>
            <person name="Neafsey D.E."/>
            <person name="Zeng Q."/>
            <person name="Hung C.-Y."/>
            <person name="McMahan C."/>
            <person name="Muszewska A."/>
            <person name="Grynberg M."/>
            <person name="Mandel M.A."/>
            <person name="Kellner E.M."/>
            <person name="Barker B.M."/>
            <person name="Galgiani J.N."/>
            <person name="Orbach M.J."/>
            <person name="Kirkland T.N."/>
            <person name="Cole G.T."/>
            <person name="Henn M.R."/>
            <person name="Birren B.W."/>
            <person name="Taylor J.W."/>
        </authorList>
    </citation>
    <scope>NUCLEOTIDE SEQUENCE [LARGE SCALE GENOMIC DNA]</scope>
    <source>
        <strain evidence="2">UAMH 1704</strain>
    </source>
</reference>
<protein>
    <submittedName>
        <fullName evidence="1">Uncharacterized protein</fullName>
    </submittedName>
</protein>
<dbReference type="AlphaFoldDB" id="C4JU40"/>
<sequence length="144" mass="16298">MIAWWAGVWTTQKKTGSPESKFVLKKALQKKKKGKKGGSFEAFFADENNINTSWSWLVGAMWQEGMSFQPRQSSKCLNFVMIIIRSTARVLAKEKKGSRGSKNEWTKTTGNAGMWLPEFKIRDMRASGQRASIGGEKRESFMPP</sequence>
<dbReference type="Proteomes" id="UP000002058">
    <property type="component" value="Unassembled WGS sequence"/>
</dbReference>
<dbReference type="GeneID" id="8438885"/>
<gene>
    <name evidence="1" type="ORF">UREG_05979</name>
</gene>
<dbReference type="HOGENOM" id="CLU_1797887_0_0_1"/>
<organism evidence="1 2">
    <name type="scientific">Uncinocarpus reesii (strain UAMH 1704)</name>
    <dbReference type="NCBI Taxonomy" id="336963"/>
    <lineage>
        <taxon>Eukaryota</taxon>
        <taxon>Fungi</taxon>
        <taxon>Dikarya</taxon>
        <taxon>Ascomycota</taxon>
        <taxon>Pezizomycotina</taxon>
        <taxon>Eurotiomycetes</taxon>
        <taxon>Eurotiomycetidae</taxon>
        <taxon>Onygenales</taxon>
        <taxon>Onygenaceae</taxon>
        <taxon>Uncinocarpus</taxon>
    </lineage>
</organism>